<evidence type="ECO:0000313" key="3">
    <source>
        <dbReference type="Proteomes" id="UP001500630"/>
    </source>
</evidence>
<reference evidence="3" key="1">
    <citation type="journal article" date="2019" name="Int. J. Syst. Evol. Microbiol.">
        <title>The Global Catalogue of Microorganisms (GCM) 10K type strain sequencing project: providing services to taxonomists for standard genome sequencing and annotation.</title>
        <authorList>
            <consortium name="The Broad Institute Genomics Platform"/>
            <consortium name="The Broad Institute Genome Sequencing Center for Infectious Disease"/>
            <person name="Wu L."/>
            <person name="Ma J."/>
        </authorList>
    </citation>
    <scope>NUCLEOTIDE SEQUENCE [LARGE SCALE GENOMIC DNA]</scope>
    <source>
        <strain evidence="3">JCM 17326</strain>
    </source>
</reference>
<dbReference type="Proteomes" id="UP001500630">
    <property type="component" value="Unassembled WGS sequence"/>
</dbReference>
<proteinExistence type="predicted"/>
<dbReference type="RefSeq" id="WP_345562395.1">
    <property type="nucleotide sequence ID" value="NZ_BAABDQ010000005.1"/>
</dbReference>
<dbReference type="EMBL" id="BAABDQ010000005">
    <property type="protein sequence ID" value="GAA3549109.1"/>
    <property type="molecule type" value="Genomic_DNA"/>
</dbReference>
<protein>
    <submittedName>
        <fullName evidence="2">Uncharacterized protein</fullName>
    </submittedName>
</protein>
<evidence type="ECO:0000256" key="1">
    <source>
        <dbReference type="SAM" id="MobiDB-lite"/>
    </source>
</evidence>
<keyword evidence="3" id="KW-1185">Reference proteome</keyword>
<accession>A0ABP6WAG4</accession>
<sequence length="221" mass="23472">MVTLVLLACLAEGVHLFGGRAERLREIYGGAFQVAHPEFYLVVDKKVGVDPLSIQVSAGVFDVASRRQSRGAEGQIATNVLGTTSASSMPETTMSPMLRSFQGGEGVDEPSRAHAREAIAALDENAFSTAVVELAEPMTEDELTTTLGVRGLQSDAVYLFLSGSPGGAGKPVYWRSCAVYEMECESTSPIELYRRWAAISRSPSRADGTGSSAHAARVSPT</sequence>
<name>A0ABP6WAG4_9ACTN</name>
<evidence type="ECO:0000313" key="2">
    <source>
        <dbReference type="EMBL" id="GAA3549109.1"/>
    </source>
</evidence>
<comment type="caution">
    <text evidence="2">The sequence shown here is derived from an EMBL/GenBank/DDBJ whole genome shotgun (WGS) entry which is preliminary data.</text>
</comment>
<gene>
    <name evidence="2" type="ORF">GCM10022419_031810</name>
</gene>
<feature type="region of interest" description="Disordered" evidence="1">
    <location>
        <begin position="202"/>
        <end position="221"/>
    </location>
</feature>
<organism evidence="2 3">
    <name type="scientific">Nonomuraea rosea</name>
    <dbReference type="NCBI Taxonomy" id="638574"/>
    <lineage>
        <taxon>Bacteria</taxon>
        <taxon>Bacillati</taxon>
        <taxon>Actinomycetota</taxon>
        <taxon>Actinomycetes</taxon>
        <taxon>Streptosporangiales</taxon>
        <taxon>Streptosporangiaceae</taxon>
        <taxon>Nonomuraea</taxon>
    </lineage>
</organism>